<dbReference type="Proteomes" id="UP000009168">
    <property type="component" value="Unassembled WGS sequence"/>
</dbReference>
<organism evidence="2 3">
    <name type="scientific">Tetrahymena thermophila (strain SB210)</name>
    <dbReference type="NCBI Taxonomy" id="312017"/>
    <lineage>
        <taxon>Eukaryota</taxon>
        <taxon>Sar</taxon>
        <taxon>Alveolata</taxon>
        <taxon>Ciliophora</taxon>
        <taxon>Intramacronucleata</taxon>
        <taxon>Oligohymenophorea</taxon>
        <taxon>Hymenostomatida</taxon>
        <taxon>Tetrahymenina</taxon>
        <taxon>Tetrahymenidae</taxon>
        <taxon>Tetrahymena</taxon>
    </lineage>
</organism>
<keyword evidence="1 2" id="KW-0812">Transmembrane</keyword>
<reference evidence="3" key="1">
    <citation type="journal article" date="2006" name="PLoS Biol.">
        <title>Macronuclear genome sequence of the ciliate Tetrahymena thermophila, a model eukaryote.</title>
        <authorList>
            <person name="Eisen J.A."/>
            <person name="Coyne R.S."/>
            <person name="Wu M."/>
            <person name="Wu D."/>
            <person name="Thiagarajan M."/>
            <person name="Wortman J.R."/>
            <person name="Badger J.H."/>
            <person name="Ren Q."/>
            <person name="Amedeo P."/>
            <person name="Jones K.M."/>
            <person name="Tallon L.J."/>
            <person name="Delcher A.L."/>
            <person name="Salzberg S.L."/>
            <person name="Silva J.C."/>
            <person name="Haas B.J."/>
            <person name="Majoros W.H."/>
            <person name="Farzad M."/>
            <person name="Carlton J.M."/>
            <person name="Smith R.K. Jr."/>
            <person name="Garg J."/>
            <person name="Pearlman R.E."/>
            <person name="Karrer K.M."/>
            <person name="Sun L."/>
            <person name="Manning G."/>
            <person name="Elde N.C."/>
            <person name="Turkewitz A.P."/>
            <person name="Asai D.J."/>
            <person name="Wilkes D.E."/>
            <person name="Wang Y."/>
            <person name="Cai H."/>
            <person name="Collins K."/>
            <person name="Stewart B.A."/>
            <person name="Lee S.R."/>
            <person name="Wilamowska K."/>
            <person name="Weinberg Z."/>
            <person name="Ruzzo W.L."/>
            <person name="Wloga D."/>
            <person name="Gaertig J."/>
            <person name="Frankel J."/>
            <person name="Tsao C.-C."/>
            <person name="Gorovsky M.A."/>
            <person name="Keeling P.J."/>
            <person name="Waller R.F."/>
            <person name="Patron N.J."/>
            <person name="Cherry J.M."/>
            <person name="Stover N.A."/>
            <person name="Krieger C.J."/>
            <person name="del Toro C."/>
            <person name="Ryder H.F."/>
            <person name="Williamson S.C."/>
            <person name="Barbeau R.A."/>
            <person name="Hamilton E.P."/>
            <person name="Orias E."/>
        </authorList>
    </citation>
    <scope>NUCLEOTIDE SEQUENCE [LARGE SCALE GENOMIC DNA]</scope>
    <source>
        <strain evidence="3">SB210</strain>
    </source>
</reference>
<dbReference type="GeneID" id="7836365"/>
<gene>
    <name evidence="2" type="ORF">TTHERM_01585460</name>
</gene>
<keyword evidence="1" id="KW-1133">Transmembrane helix</keyword>
<evidence type="ECO:0000256" key="1">
    <source>
        <dbReference type="SAM" id="Phobius"/>
    </source>
</evidence>
<name>Q228F0_TETTS</name>
<dbReference type="InParanoid" id="Q228F0"/>
<protein>
    <submittedName>
        <fullName evidence="2">Transmembrane protein, putative</fullName>
    </submittedName>
</protein>
<feature type="transmembrane region" description="Helical" evidence="1">
    <location>
        <begin position="37"/>
        <end position="60"/>
    </location>
</feature>
<evidence type="ECO:0000313" key="2">
    <source>
        <dbReference type="EMBL" id="EAR81667.3"/>
    </source>
</evidence>
<sequence length="1402" mass="162277">MQSETQKYCVALGSFINGNQYIGVELFSQICLQQLQLSYLVIMIINIQNYLYFILIRNYYVCHPLQDSSQYFKTNQSVKAKLSDSTCADLNKIVSVNCLSGDYCILKDACVPLDSINQFTIGRNLQDQKCLPQNTSTATNCAQNYCLLNGQCLPLSMLNPGRENQTGKCLKSNDSGMFGASSCYINYCLLKRSTQNQNVCVLIDYQQPNQLGRYQGTGLCVSQNDQNIPHLSQLIQFCFRGVYCISSNSNGDYCQKVEGIYKCSDSLGRCILQTDTTPCSSCSFKECLLNGVCIALNNTYCQDYNGKCFDVNKPGCQVCPLNYCLQMPQQICLYYIQLDTSSYSYNECIYQYRQDLPCFKQNIDEMNQYKILLCRDKNYLCQNMVTANQEKQCLVCPKYFYNPGDHTCYQQVKQTQNMYFNYELQYNLEDCYPNSDCSSNSQKCPEGCRVCQNQKICLQCIEGYFLYQDTANQNQICIKCLFQQYAQSIDPSSQLFNFVKQITYTCAECNLEQNQWGDQTLINKMCTQMVINFAGLYKFNPYFSQTIYYQIQKGPTQEIPYYQLFKKPLSYLYLQELQQSNSCSNNCIRCIQDQSGVNKCLKCKYLFYVTPQYVCQPCPSQCLECGMSILQENQFFNFEDLSYDQYLSGVFNMNSATFSCRSCQRGFLINFDFQICVSCGIQCQECVYMTTDGKLVNKKYYNFHIFASQNLIPYCLKCFPGFKRSTNRFDCSQIVANTQPSCYDYDFISSINLISTKTYLNYYYFPEEISIFNCNYCYPNTCLQPQFRTCLNLGDPLHLNNTSIICKSYFQPTNVTFAGSNYEYNLCQYGFPLIITTNGQLSCDENQYCNQLMINCLNCYEFQNYQDGSLYQCIQCKEGYIPSISGCIPCPNGCLNCYEVGMYQQSKVNFTNIFIYERQILLSLTLQQRIQYYELFKVEMLCSVCQQGRILSNTQSSCVFPVCGKYCQTCIFYQDQPFCVQCNSNLLFSEIASIQMYIAQMYFNTVYFNQINLMISFDQKQQNCKLCPILCETCEDKSQYFINGAFDLYDTKCYSCKQKIISQYQELERYEIRYDKKKMKCQLCLKSDNGCYFTKKSHVYVFCGTYEQKLGSGTLSDPYNLFKISQVNIDRLILNEEDLNRAYVFYNELQLRKIELAIQYIDQSGICIENFALNLQNSLKSTINSLEFMTLTIKADQNQDNQTYFTVQQIAVAQIYGFSQIQIQNINYVSKHSNGNFGFLSQNTEIYSIQLQNVTFSSKTLSPNLLLLSFQFFNGTLIIDNVSFTNITTKNNNLIDLKFQQIATPQTYQITNIIFQNCTFISSQFFSFQFFGILNMYNFTISQSIFQQQSTLVQASLQVLQQSSALNLTNISIYKSSFYNSIIMYSQHFNKITKYKFHNSNL</sequence>
<evidence type="ECO:0000313" key="3">
    <source>
        <dbReference type="Proteomes" id="UP000009168"/>
    </source>
</evidence>
<dbReference type="KEGG" id="tet:TTHERM_01585460"/>
<dbReference type="RefSeq" id="XP_001029330.3">
    <property type="nucleotide sequence ID" value="XM_001029330.3"/>
</dbReference>
<accession>Q228F0</accession>
<proteinExistence type="predicted"/>
<dbReference type="EMBL" id="GG662596">
    <property type="protein sequence ID" value="EAR81667.3"/>
    <property type="molecule type" value="Genomic_DNA"/>
</dbReference>
<keyword evidence="3" id="KW-1185">Reference proteome</keyword>
<keyword evidence="1" id="KW-0472">Membrane</keyword>
<dbReference type="HOGENOM" id="CLU_002725_0_0_1"/>